<keyword evidence="2" id="KW-1133">Transmembrane helix</keyword>
<evidence type="ECO:0000256" key="1">
    <source>
        <dbReference type="SAM" id="MobiDB-lite"/>
    </source>
</evidence>
<feature type="transmembrane region" description="Helical" evidence="2">
    <location>
        <begin position="187"/>
        <end position="208"/>
    </location>
</feature>
<dbReference type="Proteomes" id="UP000026962">
    <property type="component" value="Chromosome 1"/>
</dbReference>
<feature type="transmembrane region" description="Helical" evidence="2">
    <location>
        <begin position="162"/>
        <end position="181"/>
    </location>
</feature>
<dbReference type="EnsemblPlants" id="OPUNC01G14380.1">
    <property type="protein sequence ID" value="OPUNC01G14380.1"/>
    <property type="gene ID" value="OPUNC01G14380"/>
</dbReference>
<feature type="transmembrane region" description="Helical" evidence="2">
    <location>
        <begin position="483"/>
        <end position="501"/>
    </location>
</feature>
<feature type="transmembrane region" description="Helical" evidence="2">
    <location>
        <begin position="299"/>
        <end position="322"/>
    </location>
</feature>
<evidence type="ECO:0000256" key="2">
    <source>
        <dbReference type="SAM" id="Phobius"/>
    </source>
</evidence>
<feature type="transmembrane region" description="Helical" evidence="2">
    <location>
        <begin position="521"/>
        <end position="543"/>
    </location>
</feature>
<feature type="region of interest" description="Disordered" evidence="1">
    <location>
        <begin position="1"/>
        <end position="23"/>
    </location>
</feature>
<keyword evidence="4" id="KW-1185">Reference proteome</keyword>
<reference evidence="3" key="1">
    <citation type="submission" date="2015-04" db="UniProtKB">
        <authorList>
            <consortium name="EnsemblPlants"/>
        </authorList>
    </citation>
    <scope>IDENTIFICATION</scope>
</reference>
<sequence length="906" mass="99387">MATTGVGDGTRQPPPPSLCRPSSRLEWEVGGDGHLKRSRVSAPPRTEKLMISADTWVQMARGPSSGTYLRTSFVPLKMDCKDSLKNRLRIFAEAIVVMVCPVLLSFALQKVDLTANRTKQIVDSISPIGALTLEAGILPFLGLCLSMVLAERLAWLVLASKLVVHLCVILLMVLAFGILLLISKSNIVYLCILIPFVLLILWLCYRFVKDEEHGQNDDNATKSADHRKLENSVDFSASVTALLFLGLEGLALEGQASAIKGLDAHLATSLILSFATCVLGVVVMLVATVPPMVRSLVDYGTLVILDIILAIALGAIVLLITMARLGAAAWYVFTPWILCFFVWMFKSFDNEVGDDNDVKPVSLELTKAAFTGFLAVSIPSFSNISSTSGYTNAFILLTGSAVLAGLAWRLITHVKEPWRSMAWADGHLKRSRVSAPPRTEKLMISADTWVQMARGPSSGTYLRTSFVPLKMDCKDSLKNRLRIFAEAIVVMVCPVLLSFALQKVDLTANRTKQIVDSISPIGALTLEAGILPFLGLCLSMVLAERLAWLVLASKLVVHLCVILLMVLAFGILLLISKSNIVYLCILIPFVLLILWLCYRFVKDEEHGQNDDNATKSADHRKLENSVDFSASVTALLFLGLEGLALEGQASAIKGLDAHLATSLILSFATCVLGVVVMLVATVPPMVRSLVDYGTLVILDIILAIALGAIVLLITMARLGAAAWYVFTPWILCFFVWMFKSFDNEVGDDNDVKPVSLELTKAAFTGFLAVSIPSFSNISSTSGYTNAFILLTGSAVLAGLAWRLITHVKEPWRSMAWAGHQDQPAARPREEFGSMRLLKPVTLAQQFIKSTTKTWWKDQPMHLKMKISHNDKLMLWTCMLMVNPYGRTYLKKASILRGMMASIYNVR</sequence>
<feature type="transmembrane region" description="Helical" evidence="2">
    <location>
        <begin position="692"/>
        <end position="713"/>
    </location>
</feature>
<protein>
    <submittedName>
        <fullName evidence="3">Uncharacterized protein</fullName>
    </submittedName>
</protein>
<feature type="transmembrane region" description="Helical" evidence="2">
    <location>
        <begin position="90"/>
        <end position="108"/>
    </location>
</feature>
<dbReference type="Gramene" id="OPUNC01G14380.1">
    <property type="protein sequence ID" value="OPUNC01G14380.1"/>
    <property type="gene ID" value="OPUNC01G14380"/>
</dbReference>
<feature type="transmembrane region" description="Helical" evidence="2">
    <location>
        <begin position="659"/>
        <end position="680"/>
    </location>
</feature>
<feature type="transmembrane region" description="Helical" evidence="2">
    <location>
        <begin position="580"/>
        <end position="598"/>
    </location>
</feature>
<keyword evidence="2" id="KW-0812">Transmembrane</keyword>
<proteinExistence type="predicted"/>
<feature type="transmembrane region" description="Helical" evidence="2">
    <location>
        <begin position="786"/>
        <end position="804"/>
    </location>
</feature>
<feature type="transmembrane region" description="Helical" evidence="2">
    <location>
        <begin position="267"/>
        <end position="287"/>
    </location>
</feature>
<evidence type="ECO:0000313" key="4">
    <source>
        <dbReference type="Proteomes" id="UP000026962"/>
    </source>
</evidence>
<keyword evidence="2" id="KW-0472">Membrane</keyword>
<evidence type="ECO:0000313" key="3">
    <source>
        <dbReference type="EnsemblPlants" id="OPUNC01G14380.1"/>
    </source>
</evidence>
<dbReference type="STRING" id="4537.A0A0E0JI70"/>
<feature type="transmembrane region" description="Helical" evidence="2">
    <location>
        <begin position="390"/>
        <end position="411"/>
    </location>
</feature>
<name>A0A0E0JI70_ORYPU</name>
<accession>A0A0E0JI70</accession>
<organism evidence="3">
    <name type="scientific">Oryza punctata</name>
    <name type="common">Red rice</name>
    <dbReference type="NCBI Taxonomy" id="4537"/>
    <lineage>
        <taxon>Eukaryota</taxon>
        <taxon>Viridiplantae</taxon>
        <taxon>Streptophyta</taxon>
        <taxon>Embryophyta</taxon>
        <taxon>Tracheophyta</taxon>
        <taxon>Spermatophyta</taxon>
        <taxon>Magnoliopsida</taxon>
        <taxon>Liliopsida</taxon>
        <taxon>Poales</taxon>
        <taxon>Poaceae</taxon>
        <taxon>BOP clade</taxon>
        <taxon>Oryzoideae</taxon>
        <taxon>Oryzeae</taxon>
        <taxon>Oryzinae</taxon>
        <taxon>Oryza</taxon>
    </lineage>
</organism>
<reference evidence="3" key="2">
    <citation type="submission" date="2018-05" db="EMBL/GenBank/DDBJ databases">
        <title>OpunRS2 (Oryza punctata Reference Sequence Version 2).</title>
        <authorList>
            <person name="Zhang J."/>
            <person name="Kudrna D."/>
            <person name="Lee S."/>
            <person name="Talag J."/>
            <person name="Welchert J."/>
            <person name="Wing R.A."/>
        </authorList>
    </citation>
    <scope>NUCLEOTIDE SEQUENCE [LARGE SCALE GENOMIC DNA]</scope>
</reference>
<feature type="transmembrane region" description="Helical" evidence="2">
    <location>
        <begin position="555"/>
        <end position="574"/>
    </location>
</feature>
<dbReference type="AlphaFoldDB" id="A0A0E0JI70"/>
<dbReference type="eggNOG" id="ENOG502R3H4">
    <property type="taxonomic scope" value="Eukaryota"/>
</dbReference>
<feature type="transmembrane region" description="Helical" evidence="2">
    <location>
        <begin position="720"/>
        <end position="738"/>
    </location>
</feature>
<feature type="transmembrane region" description="Helical" evidence="2">
    <location>
        <begin position="128"/>
        <end position="150"/>
    </location>
</feature>
<feature type="transmembrane region" description="Helical" evidence="2">
    <location>
        <begin position="328"/>
        <end position="345"/>
    </location>
</feature>
<dbReference type="HOGENOM" id="CLU_320407_0_0_1"/>